<dbReference type="GO" id="GO:0000976">
    <property type="term" value="F:transcription cis-regulatory region binding"/>
    <property type="evidence" value="ECO:0007669"/>
    <property type="project" value="TreeGrafter"/>
</dbReference>
<proteinExistence type="predicted"/>
<sequence>MRILLIEDDLKLIKYIKKYLTAYDYEVFTVEDFDRILDTVDQIEPKLIILDINLPSFDGFYYLKRIRKSHTMPIIILSARSEEGEQIRGMELGADDYVTKPFSVGILLAKINAILRRTKHISDDENKIEDGKLILLEDSLKLQYENQTVELSKNEYKIIKLLLQNSGKLVSRDDLFDALTDYNKFVAENTLNVNISRIKNKLKELGLEHVITTKRGLGYVLHSTDY</sequence>
<dbReference type="Pfam" id="PF00486">
    <property type="entry name" value="Trans_reg_C"/>
    <property type="match status" value="1"/>
</dbReference>
<name>A0A0J1L882_NIACI</name>
<evidence type="ECO:0000256" key="5">
    <source>
        <dbReference type="ARBA" id="ARBA00023125"/>
    </source>
</evidence>
<dbReference type="SMART" id="SM00448">
    <property type="entry name" value="REC"/>
    <property type="match status" value="1"/>
</dbReference>
<dbReference type="InterPro" id="IPR036388">
    <property type="entry name" value="WH-like_DNA-bd_sf"/>
</dbReference>
<evidence type="ECO:0000313" key="8">
    <source>
        <dbReference type="Proteomes" id="UP000036045"/>
    </source>
</evidence>
<dbReference type="PANTHER" id="PTHR48111">
    <property type="entry name" value="REGULATOR OF RPOS"/>
    <property type="match status" value="1"/>
</dbReference>
<keyword evidence="8" id="KW-1185">Reference proteome</keyword>
<dbReference type="PATRIC" id="fig|1397.4.peg.1597"/>
<dbReference type="EMBL" id="LDPH01000018">
    <property type="protein sequence ID" value="KLV25125.1"/>
    <property type="molecule type" value="Genomic_DNA"/>
</dbReference>
<evidence type="ECO:0000256" key="1">
    <source>
        <dbReference type="ARBA" id="ARBA00004496"/>
    </source>
</evidence>
<evidence type="ECO:0000256" key="3">
    <source>
        <dbReference type="ARBA" id="ARBA00023012"/>
    </source>
</evidence>
<keyword evidence="2" id="KW-0597">Phosphoprotein</keyword>
<dbReference type="SUPFAM" id="SSF46894">
    <property type="entry name" value="C-terminal effector domain of the bipartite response regulators"/>
    <property type="match status" value="1"/>
</dbReference>
<keyword evidence="4" id="KW-0805">Transcription regulation</keyword>
<dbReference type="GO" id="GO:0000156">
    <property type="term" value="F:phosphorelay response regulator activity"/>
    <property type="evidence" value="ECO:0007669"/>
    <property type="project" value="TreeGrafter"/>
</dbReference>
<dbReference type="InterPro" id="IPR001789">
    <property type="entry name" value="Sig_transdc_resp-reg_receiver"/>
</dbReference>
<dbReference type="SUPFAM" id="SSF52172">
    <property type="entry name" value="CheY-like"/>
    <property type="match status" value="1"/>
</dbReference>
<reference evidence="7 8" key="1">
    <citation type="submission" date="2015-05" db="EMBL/GenBank/DDBJ databases">
        <title>Whole genome sequence and identification of bacterial endophytes from Costus igneus.</title>
        <authorList>
            <person name="Lee Y.P."/>
            <person name="Gan H.M."/>
            <person name="Eng W."/>
            <person name="Wheatley M.S."/>
            <person name="Caraballo A."/>
            <person name="Polter S."/>
            <person name="Savka M.A."/>
            <person name="Hudson A.O."/>
        </authorList>
    </citation>
    <scope>NUCLEOTIDE SEQUENCE [LARGE SCALE GENOMIC DNA]</scope>
    <source>
        <strain evidence="7 8">RIT379</strain>
    </source>
</reference>
<dbReference type="SMART" id="SM00862">
    <property type="entry name" value="Trans_reg_C"/>
    <property type="match status" value="1"/>
</dbReference>
<dbReference type="CDD" id="cd00383">
    <property type="entry name" value="trans_reg_C"/>
    <property type="match status" value="1"/>
</dbReference>
<protein>
    <submittedName>
        <fullName evidence="7">Transcriptional regulator</fullName>
    </submittedName>
</protein>
<dbReference type="Gene3D" id="1.10.10.10">
    <property type="entry name" value="Winged helix-like DNA-binding domain superfamily/Winged helix DNA-binding domain"/>
    <property type="match status" value="1"/>
</dbReference>
<organism evidence="7 8">
    <name type="scientific">Niallia circulans</name>
    <name type="common">Bacillus circulans</name>
    <dbReference type="NCBI Taxonomy" id="1397"/>
    <lineage>
        <taxon>Bacteria</taxon>
        <taxon>Bacillati</taxon>
        <taxon>Bacillota</taxon>
        <taxon>Bacilli</taxon>
        <taxon>Bacillales</taxon>
        <taxon>Bacillaceae</taxon>
        <taxon>Niallia</taxon>
    </lineage>
</organism>
<dbReference type="Gene3D" id="3.40.50.2300">
    <property type="match status" value="1"/>
</dbReference>
<dbReference type="PROSITE" id="PS50110">
    <property type="entry name" value="RESPONSE_REGULATORY"/>
    <property type="match status" value="1"/>
</dbReference>
<keyword evidence="6" id="KW-0804">Transcription</keyword>
<dbReference type="PANTHER" id="PTHR48111:SF43">
    <property type="entry name" value="STAGE 0 SPORULATION PROTEIN A HOMOLOG"/>
    <property type="match status" value="1"/>
</dbReference>
<dbReference type="Pfam" id="PF00072">
    <property type="entry name" value="Response_reg"/>
    <property type="match status" value="1"/>
</dbReference>
<gene>
    <name evidence="7" type="ORF">ABW02_16970</name>
</gene>
<comment type="caution">
    <text evidence="7">The sequence shown here is derived from an EMBL/GenBank/DDBJ whole genome shotgun (WGS) entry which is preliminary data.</text>
</comment>
<dbReference type="GO" id="GO:0032993">
    <property type="term" value="C:protein-DNA complex"/>
    <property type="evidence" value="ECO:0007669"/>
    <property type="project" value="TreeGrafter"/>
</dbReference>
<evidence type="ECO:0000256" key="4">
    <source>
        <dbReference type="ARBA" id="ARBA00023015"/>
    </source>
</evidence>
<dbReference type="Proteomes" id="UP000036045">
    <property type="component" value="Unassembled WGS sequence"/>
</dbReference>
<dbReference type="Gene3D" id="6.10.250.690">
    <property type="match status" value="1"/>
</dbReference>
<dbReference type="RefSeq" id="WP_047943465.1">
    <property type="nucleotide sequence ID" value="NZ_JARTLH010000008.1"/>
</dbReference>
<dbReference type="InterPro" id="IPR016032">
    <property type="entry name" value="Sig_transdc_resp-reg_C-effctor"/>
</dbReference>
<dbReference type="GO" id="GO:0005829">
    <property type="term" value="C:cytosol"/>
    <property type="evidence" value="ECO:0007669"/>
    <property type="project" value="TreeGrafter"/>
</dbReference>
<dbReference type="InterPro" id="IPR001867">
    <property type="entry name" value="OmpR/PhoB-type_DNA-bd"/>
</dbReference>
<evidence type="ECO:0000256" key="2">
    <source>
        <dbReference type="ARBA" id="ARBA00022553"/>
    </source>
</evidence>
<dbReference type="GO" id="GO:0006355">
    <property type="term" value="P:regulation of DNA-templated transcription"/>
    <property type="evidence" value="ECO:0007669"/>
    <property type="project" value="InterPro"/>
</dbReference>
<accession>A0A0J1L882</accession>
<comment type="subcellular location">
    <subcellularLocation>
        <location evidence="1">Cytoplasm</location>
    </subcellularLocation>
</comment>
<dbReference type="PROSITE" id="PS51755">
    <property type="entry name" value="OMPR_PHOB"/>
    <property type="match status" value="1"/>
</dbReference>
<evidence type="ECO:0000313" key="7">
    <source>
        <dbReference type="EMBL" id="KLV25125.1"/>
    </source>
</evidence>
<keyword evidence="5" id="KW-0238">DNA-binding</keyword>
<keyword evidence="3" id="KW-0902">Two-component regulatory system</keyword>
<dbReference type="InterPro" id="IPR011006">
    <property type="entry name" value="CheY-like_superfamily"/>
</dbReference>
<evidence type="ECO:0000256" key="6">
    <source>
        <dbReference type="ARBA" id="ARBA00023163"/>
    </source>
</evidence>
<dbReference type="AlphaFoldDB" id="A0A0J1L882"/>
<dbReference type="InterPro" id="IPR039420">
    <property type="entry name" value="WalR-like"/>
</dbReference>